<dbReference type="GO" id="GO:0042500">
    <property type="term" value="F:aspartic endopeptidase activity, intramembrane cleaving"/>
    <property type="evidence" value="ECO:0007669"/>
    <property type="project" value="InterPro"/>
</dbReference>
<evidence type="ECO:0000256" key="1">
    <source>
        <dbReference type="SAM" id="Phobius"/>
    </source>
</evidence>
<feature type="signal peptide" evidence="2">
    <location>
        <begin position="1"/>
        <end position="18"/>
    </location>
</feature>
<sequence length="63" mass="7021">MIAIFCIASAMSLYNCLAALVRKIQWGRCTITCCGKSFEVRLYLLSGLCIAVAVLWAVFRNED</sequence>
<accession>A0A212CV62</accession>
<name>A0A212CV62_CEREH</name>
<keyword evidence="1" id="KW-0812">Transmembrane</keyword>
<evidence type="ECO:0000313" key="4">
    <source>
        <dbReference type="Proteomes" id="UP000242450"/>
    </source>
</evidence>
<gene>
    <name evidence="3" type="ORF">Celaphus_00006190</name>
</gene>
<keyword evidence="1" id="KW-1133">Transmembrane helix</keyword>
<organism evidence="3 4">
    <name type="scientific">Cervus elaphus hippelaphus</name>
    <name type="common">European red deer</name>
    <dbReference type="NCBI Taxonomy" id="46360"/>
    <lineage>
        <taxon>Eukaryota</taxon>
        <taxon>Metazoa</taxon>
        <taxon>Chordata</taxon>
        <taxon>Craniata</taxon>
        <taxon>Vertebrata</taxon>
        <taxon>Euteleostomi</taxon>
        <taxon>Mammalia</taxon>
        <taxon>Eutheria</taxon>
        <taxon>Laurasiatheria</taxon>
        <taxon>Artiodactyla</taxon>
        <taxon>Ruminantia</taxon>
        <taxon>Pecora</taxon>
        <taxon>Cervidae</taxon>
        <taxon>Cervinae</taxon>
        <taxon>Cervus</taxon>
    </lineage>
</organism>
<keyword evidence="4" id="KW-1185">Reference proteome</keyword>
<evidence type="ECO:0000256" key="2">
    <source>
        <dbReference type="SAM" id="SignalP"/>
    </source>
</evidence>
<protein>
    <submittedName>
        <fullName evidence="3">Uncharacterized protein</fullName>
    </submittedName>
</protein>
<evidence type="ECO:0000313" key="3">
    <source>
        <dbReference type="EMBL" id="OWK09890.1"/>
    </source>
</evidence>
<dbReference type="OrthoDB" id="29661at2759"/>
<dbReference type="EMBL" id="MKHE01000012">
    <property type="protein sequence ID" value="OWK09890.1"/>
    <property type="molecule type" value="Genomic_DNA"/>
</dbReference>
<dbReference type="GO" id="GO:0016020">
    <property type="term" value="C:membrane"/>
    <property type="evidence" value="ECO:0007669"/>
    <property type="project" value="InterPro"/>
</dbReference>
<dbReference type="InterPro" id="IPR007369">
    <property type="entry name" value="Peptidase_A22B_SPP"/>
</dbReference>
<keyword evidence="1" id="KW-0472">Membrane</keyword>
<proteinExistence type="predicted"/>
<reference evidence="3 4" key="1">
    <citation type="journal article" date="2018" name="Mol. Genet. Genomics">
        <title>The red deer Cervus elaphus genome CerEla1.0: sequencing, annotating, genes, and chromosomes.</title>
        <authorList>
            <person name="Bana N.A."/>
            <person name="Nyiri A."/>
            <person name="Nagy J."/>
            <person name="Frank K."/>
            <person name="Nagy T."/>
            <person name="Steger V."/>
            <person name="Schiller M."/>
            <person name="Lakatos P."/>
            <person name="Sugar L."/>
            <person name="Horn P."/>
            <person name="Barta E."/>
            <person name="Orosz L."/>
        </authorList>
    </citation>
    <scope>NUCLEOTIDE SEQUENCE [LARGE SCALE GENOMIC DNA]</scope>
    <source>
        <strain evidence="3">Hungarian</strain>
    </source>
</reference>
<keyword evidence="2" id="KW-0732">Signal</keyword>
<dbReference type="Proteomes" id="UP000242450">
    <property type="component" value="Chromosome 12"/>
</dbReference>
<feature type="non-terminal residue" evidence="3">
    <location>
        <position position="63"/>
    </location>
</feature>
<feature type="chain" id="PRO_5012849385" evidence="2">
    <location>
        <begin position="19"/>
        <end position="63"/>
    </location>
</feature>
<comment type="caution">
    <text evidence="3">The sequence shown here is derived from an EMBL/GenBank/DDBJ whole genome shotgun (WGS) entry which is preliminary data.</text>
</comment>
<dbReference type="AlphaFoldDB" id="A0A212CV62"/>
<feature type="transmembrane region" description="Helical" evidence="1">
    <location>
        <begin position="42"/>
        <end position="59"/>
    </location>
</feature>
<dbReference type="Pfam" id="PF04258">
    <property type="entry name" value="Peptidase_A22B"/>
    <property type="match status" value="1"/>
</dbReference>